<proteinExistence type="predicted"/>
<sequence>MNSSYSTMNYALVVEKTSLETAMLGTLFFQ</sequence>
<reference evidence="1" key="1">
    <citation type="journal article" date="2014" name="Front. Microbiol.">
        <title>High frequency of phylogenetically diverse reductive dehalogenase-homologous genes in deep subseafloor sedimentary metagenomes.</title>
        <authorList>
            <person name="Kawai M."/>
            <person name="Futagami T."/>
            <person name="Toyoda A."/>
            <person name="Takaki Y."/>
            <person name="Nishi S."/>
            <person name="Hori S."/>
            <person name="Arai W."/>
            <person name="Tsubouchi T."/>
            <person name="Morono Y."/>
            <person name="Uchiyama I."/>
            <person name="Ito T."/>
            <person name="Fujiyama A."/>
            <person name="Inagaki F."/>
            <person name="Takami H."/>
        </authorList>
    </citation>
    <scope>NUCLEOTIDE SEQUENCE</scope>
    <source>
        <strain evidence="1">Expedition CK06-06</strain>
    </source>
</reference>
<organism evidence="1">
    <name type="scientific">marine sediment metagenome</name>
    <dbReference type="NCBI Taxonomy" id="412755"/>
    <lineage>
        <taxon>unclassified sequences</taxon>
        <taxon>metagenomes</taxon>
        <taxon>ecological metagenomes</taxon>
    </lineage>
</organism>
<comment type="caution">
    <text evidence="1">The sequence shown here is derived from an EMBL/GenBank/DDBJ whole genome shotgun (WGS) entry which is preliminary data.</text>
</comment>
<evidence type="ECO:0000313" key="1">
    <source>
        <dbReference type="EMBL" id="GAG17109.1"/>
    </source>
</evidence>
<accession>X0VFS0</accession>
<name>X0VFS0_9ZZZZ</name>
<dbReference type="EMBL" id="BARS01033981">
    <property type="protein sequence ID" value="GAG17109.1"/>
    <property type="molecule type" value="Genomic_DNA"/>
</dbReference>
<feature type="non-terminal residue" evidence="1">
    <location>
        <position position="30"/>
    </location>
</feature>
<dbReference type="AlphaFoldDB" id="X0VFS0"/>
<gene>
    <name evidence="1" type="ORF">S01H1_52566</name>
</gene>
<protein>
    <submittedName>
        <fullName evidence="1">Uncharacterized protein</fullName>
    </submittedName>
</protein>